<dbReference type="GO" id="GO:0016020">
    <property type="term" value="C:membrane"/>
    <property type="evidence" value="ECO:0007669"/>
    <property type="project" value="UniProtKB-SubCell"/>
</dbReference>
<name>A0A2P6V309_9CHLO</name>
<keyword evidence="6 9" id="KW-0472">Membrane</keyword>
<feature type="region of interest" description="Disordered" evidence="8">
    <location>
        <begin position="1"/>
        <end position="83"/>
    </location>
</feature>
<evidence type="ECO:0000256" key="2">
    <source>
        <dbReference type="ARBA" id="ARBA00022448"/>
    </source>
</evidence>
<feature type="region of interest" description="Disordered" evidence="8">
    <location>
        <begin position="132"/>
        <end position="151"/>
    </location>
</feature>
<dbReference type="OrthoDB" id="2250022at2759"/>
<evidence type="ECO:0000256" key="1">
    <source>
        <dbReference type="ARBA" id="ARBA00004141"/>
    </source>
</evidence>
<keyword evidence="3 9" id="KW-0812">Transmembrane</keyword>
<dbReference type="InterPro" id="IPR050382">
    <property type="entry name" value="MFS_Na/Anion_cotransporter"/>
</dbReference>
<organism evidence="11 12">
    <name type="scientific">Micractinium conductrix</name>
    <dbReference type="NCBI Taxonomy" id="554055"/>
    <lineage>
        <taxon>Eukaryota</taxon>
        <taxon>Viridiplantae</taxon>
        <taxon>Chlorophyta</taxon>
        <taxon>core chlorophytes</taxon>
        <taxon>Trebouxiophyceae</taxon>
        <taxon>Chlorellales</taxon>
        <taxon>Chlorellaceae</taxon>
        <taxon>Chlorella clade</taxon>
        <taxon>Micractinium</taxon>
    </lineage>
</organism>
<sequence length="599" mass="62276">MSSQLRGMAGSGVLARPAAAASRLHTVPPTSASADERQRPHFPRHGSHQHAPPPANAVPERRPATLRPGQSATLRSLAHGTVGLPRTQMEERFGAAFAETAAAVEQAAEGRVGPAGLSALARLPSLPRSLARQLAAARRRQRQDGGATQDETPLSHDALTLVLLATAVSFICSIDRAAMSVAILPMSDQFHWDDSTKGSVASAFFAGYMITNLCGGFLATRYSAKGVLALGVVLWSLFTIATPTAAAGTVGELMLARAMMGVGEGVTYPSIQNMIRSTVPESKRSRALAFIYSGHQLGTIGSYLLCPMLIARFGWESVFWIFGSLGFVWLLGWQPLVRDDTAPAAALAALAADGVAPVVAAPAAAPPALRLQDVPWADFARNKAFWAIVAAQCTVSVGNVLAFSWLPTFYSQVYGVDIAASSAYSVLPFVVTVGATNAAGCIADGLVNSKVLDKTSTRKLMQTIASVGPAACLVKLAADQGCGSVPSLDSAVVLVTAWVSLCGFSAAGYGSNHQDISKQYSGILYGLSNGLASVAASVSIYATGQVLHYTHDWSLVFEVAAGLYAVGAVAYLGFASSEEQFAPPEVAGGGAELKAGKAQ</sequence>
<dbReference type="InterPro" id="IPR011701">
    <property type="entry name" value="MFS"/>
</dbReference>
<dbReference type="InterPro" id="IPR036259">
    <property type="entry name" value="MFS_trans_sf"/>
</dbReference>
<dbReference type="GO" id="GO:0015293">
    <property type="term" value="F:symporter activity"/>
    <property type="evidence" value="ECO:0007669"/>
    <property type="project" value="UniProtKB-KW"/>
</dbReference>
<keyword evidence="5 9" id="KW-1133">Transmembrane helix</keyword>
<evidence type="ECO:0000256" key="9">
    <source>
        <dbReference type="SAM" id="Phobius"/>
    </source>
</evidence>
<feature type="transmembrane region" description="Helical" evidence="9">
    <location>
        <begin position="199"/>
        <end position="220"/>
    </location>
</feature>
<dbReference type="PANTHER" id="PTHR11662:SF446">
    <property type="entry name" value="SODIUM-DEPENDENT PHOSPHATE TRANSPORT PROTEIN 1, CHLOROPLASTIC"/>
    <property type="match status" value="1"/>
</dbReference>
<feature type="transmembrane region" description="Helical" evidence="9">
    <location>
        <begin position="522"/>
        <end position="543"/>
    </location>
</feature>
<dbReference type="Gene3D" id="1.20.1250.20">
    <property type="entry name" value="MFS general substrate transporter like domains"/>
    <property type="match status" value="2"/>
</dbReference>
<comment type="caution">
    <text evidence="11">The sequence shown here is derived from an EMBL/GenBank/DDBJ whole genome shotgun (WGS) entry which is preliminary data.</text>
</comment>
<gene>
    <name evidence="11" type="ORF">C2E20_7956</name>
</gene>
<dbReference type="SUPFAM" id="SSF103473">
    <property type="entry name" value="MFS general substrate transporter"/>
    <property type="match status" value="1"/>
</dbReference>
<evidence type="ECO:0000256" key="6">
    <source>
        <dbReference type="ARBA" id="ARBA00023136"/>
    </source>
</evidence>
<dbReference type="FunFam" id="1.20.1250.20:FF:000003">
    <property type="entry name" value="Solute carrier family 17 member 3"/>
    <property type="match status" value="1"/>
</dbReference>
<keyword evidence="2" id="KW-0813">Transport</keyword>
<comment type="similarity">
    <text evidence="7">Belongs to the major facilitator superfamily. Sodium/anion cotransporter (TC 2.A.1.14) family.</text>
</comment>
<feature type="transmembrane region" description="Helical" evidence="9">
    <location>
        <begin position="158"/>
        <end position="179"/>
    </location>
</feature>
<evidence type="ECO:0000256" key="3">
    <source>
        <dbReference type="ARBA" id="ARBA00022692"/>
    </source>
</evidence>
<feature type="transmembrane region" description="Helical" evidence="9">
    <location>
        <begin position="384"/>
        <end position="406"/>
    </location>
</feature>
<dbReference type="InterPro" id="IPR020846">
    <property type="entry name" value="MFS_dom"/>
</dbReference>
<reference evidence="11 12" key="1">
    <citation type="journal article" date="2018" name="Plant J.">
        <title>Genome sequences of Chlorella sorokiniana UTEX 1602 and Micractinium conductrix SAG 241.80: implications to maltose excretion by a green alga.</title>
        <authorList>
            <person name="Arriola M.B."/>
            <person name="Velmurugan N."/>
            <person name="Zhang Y."/>
            <person name="Plunkett M.H."/>
            <person name="Hondzo H."/>
            <person name="Barney B.M."/>
        </authorList>
    </citation>
    <scope>NUCLEOTIDE SEQUENCE [LARGE SCALE GENOMIC DNA]</scope>
    <source>
        <strain evidence="11 12">SAG 241.80</strain>
    </source>
</reference>
<feature type="transmembrane region" description="Helical" evidence="9">
    <location>
        <begin position="318"/>
        <end position="336"/>
    </location>
</feature>
<protein>
    <submittedName>
        <fullName evidence="11">Anion transporter chloroplastic</fullName>
    </submittedName>
</protein>
<evidence type="ECO:0000259" key="10">
    <source>
        <dbReference type="PROSITE" id="PS50850"/>
    </source>
</evidence>
<dbReference type="PANTHER" id="PTHR11662">
    <property type="entry name" value="SOLUTE CARRIER FAMILY 17"/>
    <property type="match status" value="1"/>
</dbReference>
<dbReference type="Proteomes" id="UP000239649">
    <property type="component" value="Unassembled WGS sequence"/>
</dbReference>
<comment type="subcellular location">
    <subcellularLocation>
        <location evidence="1">Membrane</location>
        <topology evidence="1">Multi-pass membrane protein</topology>
    </subcellularLocation>
</comment>
<proteinExistence type="inferred from homology"/>
<keyword evidence="12" id="KW-1185">Reference proteome</keyword>
<feature type="domain" description="Major facilitator superfamily (MFS) profile" evidence="10">
    <location>
        <begin position="161"/>
        <end position="579"/>
    </location>
</feature>
<feature type="transmembrane region" description="Helical" evidence="9">
    <location>
        <begin position="227"/>
        <end position="250"/>
    </location>
</feature>
<dbReference type="STRING" id="554055.A0A2P6V309"/>
<feature type="transmembrane region" description="Helical" evidence="9">
    <location>
        <begin position="342"/>
        <end position="363"/>
    </location>
</feature>
<feature type="transmembrane region" description="Helical" evidence="9">
    <location>
        <begin position="287"/>
        <end position="306"/>
    </location>
</feature>
<dbReference type="PROSITE" id="PS50850">
    <property type="entry name" value="MFS"/>
    <property type="match status" value="1"/>
</dbReference>
<evidence type="ECO:0000256" key="4">
    <source>
        <dbReference type="ARBA" id="ARBA00022847"/>
    </source>
</evidence>
<feature type="transmembrane region" description="Helical" evidence="9">
    <location>
        <begin position="555"/>
        <end position="574"/>
    </location>
</feature>
<evidence type="ECO:0000313" key="11">
    <source>
        <dbReference type="EMBL" id="PSC68479.1"/>
    </source>
</evidence>
<evidence type="ECO:0000313" key="12">
    <source>
        <dbReference type="Proteomes" id="UP000239649"/>
    </source>
</evidence>
<feature type="transmembrane region" description="Helical" evidence="9">
    <location>
        <begin position="426"/>
        <end position="447"/>
    </location>
</feature>
<accession>A0A2P6V309</accession>
<evidence type="ECO:0000256" key="8">
    <source>
        <dbReference type="SAM" id="MobiDB-lite"/>
    </source>
</evidence>
<dbReference type="EMBL" id="LHPF02000037">
    <property type="protein sequence ID" value="PSC68479.1"/>
    <property type="molecule type" value="Genomic_DNA"/>
</dbReference>
<dbReference type="AlphaFoldDB" id="A0A2P6V309"/>
<dbReference type="Pfam" id="PF07690">
    <property type="entry name" value="MFS_1"/>
    <property type="match status" value="1"/>
</dbReference>
<keyword evidence="4" id="KW-0769">Symport</keyword>
<evidence type="ECO:0000256" key="5">
    <source>
        <dbReference type="ARBA" id="ARBA00022989"/>
    </source>
</evidence>
<evidence type="ECO:0000256" key="7">
    <source>
        <dbReference type="ARBA" id="ARBA00024362"/>
    </source>
</evidence>